<evidence type="ECO:0000313" key="3">
    <source>
        <dbReference type="EMBL" id="MCA9383125.1"/>
    </source>
</evidence>
<evidence type="ECO:0000313" key="4">
    <source>
        <dbReference type="Proteomes" id="UP000783287"/>
    </source>
</evidence>
<dbReference type="Proteomes" id="UP000783287">
    <property type="component" value="Unassembled WGS sequence"/>
</dbReference>
<evidence type="ECO:0000256" key="1">
    <source>
        <dbReference type="ARBA" id="ARBA00022801"/>
    </source>
</evidence>
<reference evidence="3" key="2">
    <citation type="journal article" date="2021" name="Microbiome">
        <title>Successional dynamics and alternative stable states in a saline activated sludge microbial community over 9 years.</title>
        <authorList>
            <person name="Wang Y."/>
            <person name="Ye J."/>
            <person name="Ju F."/>
            <person name="Liu L."/>
            <person name="Boyd J.A."/>
            <person name="Deng Y."/>
            <person name="Parks D.H."/>
            <person name="Jiang X."/>
            <person name="Yin X."/>
            <person name="Woodcroft B.J."/>
            <person name="Tyson G.W."/>
            <person name="Hugenholtz P."/>
            <person name="Polz M.F."/>
            <person name="Zhang T."/>
        </authorList>
    </citation>
    <scope>NUCLEOTIDE SEQUENCE</scope>
    <source>
        <strain evidence="3">HKST-UBA14</strain>
    </source>
</reference>
<sequence>MADELLDLVNKNDEVIGTVLKSAAHKNPALLHRESFIVLITKDRKVLLQQRSMSKKNSPGEWKITAGGHVLAGEDPAEAVIRETKEELGIDIQPEYLSKKFAKHKDMEARFYWIYYQIVDHELPFVLQEEEVMDAKWVGIDDLEDFSKNYDYDLESTSHKTIMEIVELVGL</sequence>
<dbReference type="EMBL" id="JAGQLK010000029">
    <property type="protein sequence ID" value="MCA9383125.1"/>
    <property type="molecule type" value="Genomic_DNA"/>
</dbReference>
<comment type="caution">
    <text evidence="3">The sequence shown here is derived from an EMBL/GenBank/DDBJ whole genome shotgun (WGS) entry which is preliminary data.</text>
</comment>
<dbReference type="SUPFAM" id="SSF55811">
    <property type="entry name" value="Nudix"/>
    <property type="match status" value="1"/>
</dbReference>
<reference evidence="3" key="1">
    <citation type="submission" date="2020-04" db="EMBL/GenBank/DDBJ databases">
        <authorList>
            <person name="Zhang T."/>
        </authorList>
    </citation>
    <scope>NUCLEOTIDE SEQUENCE</scope>
    <source>
        <strain evidence="3">HKST-UBA14</strain>
    </source>
</reference>
<dbReference type="Gene3D" id="3.90.79.10">
    <property type="entry name" value="Nucleoside Triphosphate Pyrophosphohydrolase"/>
    <property type="match status" value="1"/>
</dbReference>
<dbReference type="PANTHER" id="PTHR10885">
    <property type="entry name" value="ISOPENTENYL-DIPHOSPHATE DELTA-ISOMERASE"/>
    <property type="match status" value="1"/>
</dbReference>
<dbReference type="InterPro" id="IPR015797">
    <property type="entry name" value="NUDIX_hydrolase-like_dom_sf"/>
</dbReference>
<dbReference type="GO" id="GO:0016787">
    <property type="term" value="F:hydrolase activity"/>
    <property type="evidence" value="ECO:0007669"/>
    <property type="project" value="UniProtKB-KW"/>
</dbReference>
<dbReference type="AlphaFoldDB" id="A0A955L4X0"/>
<feature type="domain" description="Nudix hydrolase" evidence="2">
    <location>
        <begin position="30"/>
        <end position="160"/>
    </location>
</feature>
<dbReference type="InterPro" id="IPR020084">
    <property type="entry name" value="NUDIX_hydrolase_CS"/>
</dbReference>
<dbReference type="Pfam" id="PF00293">
    <property type="entry name" value="NUDIX"/>
    <property type="match status" value="1"/>
</dbReference>
<organism evidence="3 4">
    <name type="scientific">Candidatus Dojkabacteria bacterium</name>
    <dbReference type="NCBI Taxonomy" id="2099670"/>
    <lineage>
        <taxon>Bacteria</taxon>
        <taxon>Candidatus Dojkabacteria</taxon>
    </lineage>
</organism>
<dbReference type="PROSITE" id="PS00893">
    <property type="entry name" value="NUDIX_BOX"/>
    <property type="match status" value="1"/>
</dbReference>
<proteinExistence type="predicted"/>
<keyword evidence="1" id="KW-0378">Hydrolase</keyword>
<gene>
    <name evidence="3" type="ORF">KC909_02055</name>
</gene>
<evidence type="ECO:0000259" key="2">
    <source>
        <dbReference type="PROSITE" id="PS51462"/>
    </source>
</evidence>
<protein>
    <submittedName>
        <fullName evidence="3">NUDIX domain-containing protein</fullName>
    </submittedName>
</protein>
<dbReference type="InterPro" id="IPR000086">
    <property type="entry name" value="NUDIX_hydrolase_dom"/>
</dbReference>
<dbReference type="CDD" id="cd04692">
    <property type="entry name" value="NUDIX_Hydrolase"/>
    <property type="match status" value="1"/>
</dbReference>
<dbReference type="PROSITE" id="PS51462">
    <property type="entry name" value="NUDIX"/>
    <property type="match status" value="1"/>
</dbReference>
<accession>A0A955L4X0</accession>
<dbReference type="PANTHER" id="PTHR10885:SF0">
    <property type="entry name" value="ISOPENTENYL-DIPHOSPHATE DELTA-ISOMERASE"/>
    <property type="match status" value="1"/>
</dbReference>
<name>A0A955L4X0_9BACT</name>